<comment type="catalytic activity">
    <reaction evidence="1">
        <text>[E2 ubiquitin-conjugating enzyme]-S-ubiquitinyl-L-cysteine + [acceptor protein]-L-lysine = [E2 ubiquitin-conjugating enzyme]-L-cysteine + [acceptor protein]-N(6)-ubiquitinyl-L-lysine.</text>
        <dbReference type="EC" id="2.3.2.31"/>
    </reaction>
</comment>
<keyword evidence="3" id="KW-0808">Transferase</keyword>
<dbReference type="Proteomes" id="UP000240883">
    <property type="component" value="Unassembled WGS sequence"/>
</dbReference>
<proteinExistence type="predicted"/>
<dbReference type="Gene3D" id="3.30.40.10">
    <property type="entry name" value="Zinc/RING finger domain, C3HC4 (zinc finger)"/>
    <property type="match status" value="1"/>
</dbReference>
<feature type="region of interest" description="Disordered" evidence="10">
    <location>
        <begin position="439"/>
        <end position="470"/>
    </location>
</feature>
<dbReference type="EMBL" id="KZ678128">
    <property type="protein sequence ID" value="PSN74086.1"/>
    <property type="molecule type" value="Genomic_DNA"/>
</dbReference>
<dbReference type="Pfam" id="PF00097">
    <property type="entry name" value="zf-C3HC4"/>
    <property type="match status" value="1"/>
</dbReference>
<evidence type="ECO:0000256" key="8">
    <source>
        <dbReference type="ARBA" id="ARBA00022833"/>
    </source>
</evidence>
<keyword evidence="5" id="KW-0677">Repeat</keyword>
<dbReference type="CDD" id="cd20335">
    <property type="entry name" value="BRcat_RBR"/>
    <property type="match status" value="1"/>
</dbReference>
<feature type="domain" description="RING-type" evidence="11">
    <location>
        <begin position="232"/>
        <end position="276"/>
    </location>
</feature>
<dbReference type="SMART" id="SM00184">
    <property type="entry name" value="RING"/>
    <property type="match status" value="1"/>
</dbReference>
<dbReference type="OrthoDB" id="10009520at2759"/>
<gene>
    <name evidence="13" type="ORF">BS50DRAFT_566977</name>
</gene>
<dbReference type="AlphaFoldDB" id="A0A2T2P932"/>
<dbReference type="Gene3D" id="1.20.120.1750">
    <property type="match status" value="1"/>
</dbReference>
<keyword evidence="8" id="KW-0862">Zinc</keyword>
<keyword evidence="14" id="KW-1185">Reference proteome</keyword>
<keyword evidence="6 9" id="KW-0863">Zinc-finger</keyword>
<feature type="domain" description="RING-type" evidence="12">
    <location>
        <begin position="228"/>
        <end position="418"/>
    </location>
</feature>
<name>A0A2T2P932_CORCC</name>
<dbReference type="SUPFAM" id="SSF57850">
    <property type="entry name" value="RING/U-box"/>
    <property type="match status" value="2"/>
</dbReference>
<protein>
    <recommendedName>
        <fullName evidence="2">RBR-type E3 ubiquitin transferase</fullName>
        <ecNumber evidence="2">2.3.2.31</ecNumber>
    </recommendedName>
</protein>
<dbReference type="InterPro" id="IPR044066">
    <property type="entry name" value="TRIAD_supradom"/>
</dbReference>
<feature type="compositionally biased region" description="Basic and acidic residues" evidence="10">
    <location>
        <begin position="441"/>
        <end position="470"/>
    </location>
</feature>
<dbReference type="InterPro" id="IPR001841">
    <property type="entry name" value="Znf_RING"/>
</dbReference>
<evidence type="ECO:0000256" key="1">
    <source>
        <dbReference type="ARBA" id="ARBA00001798"/>
    </source>
</evidence>
<dbReference type="CDD" id="cd22584">
    <property type="entry name" value="Rcat_RBR_unk"/>
    <property type="match status" value="1"/>
</dbReference>
<dbReference type="PROSITE" id="PS51873">
    <property type="entry name" value="TRIAD"/>
    <property type="match status" value="1"/>
</dbReference>
<evidence type="ECO:0000259" key="12">
    <source>
        <dbReference type="PROSITE" id="PS51873"/>
    </source>
</evidence>
<dbReference type="PROSITE" id="PS50089">
    <property type="entry name" value="ZF_RING_2"/>
    <property type="match status" value="1"/>
</dbReference>
<dbReference type="GO" id="GO:0061630">
    <property type="term" value="F:ubiquitin protein ligase activity"/>
    <property type="evidence" value="ECO:0007669"/>
    <property type="project" value="UniProtKB-EC"/>
</dbReference>
<organism evidence="13 14">
    <name type="scientific">Corynespora cassiicola Philippines</name>
    <dbReference type="NCBI Taxonomy" id="1448308"/>
    <lineage>
        <taxon>Eukaryota</taxon>
        <taxon>Fungi</taxon>
        <taxon>Dikarya</taxon>
        <taxon>Ascomycota</taxon>
        <taxon>Pezizomycotina</taxon>
        <taxon>Dothideomycetes</taxon>
        <taxon>Pleosporomycetidae</taxon>
        <taxon>Pleosporales</taxon>
        <taxon>Corynesporascaceae</taxon>
        <taxon>Corynespora</taxon>
    </lineage>
</organism>
<dbReference type="Pfam" id="PF01485">
    <property type="entry name" value="IBR"/>
    <property type="match status" value="2"/>
</dbReference>
<dbReference type="GO" id="GO:0008270">
    <property type="term" value="F:zinc ion binding"/>
    <property type="evidence" value="ECO:0007669"/>
    <property type="project" value="UniProtKB-KW"/>
</dbReference>
<keyword evidence="7" id="KW-0833">Ubl conjugation pathway</keyword>
<dbReference type="InterPro" id="IPR002867">
    <property type="entry name" value="IBR_dom"/>
</dbReference>
<evidence type="ECO:0000256" key="5">
    <source>
        <dbReference type="ARBA" id="ARBA00022737"/>
    </source>
</evidence>
<evidence type="ECO:0000256" key="6">
    <source>
        <dbReference type="ARBA" id="ARBA00022771"/>
    </source>
</evidence>
<feature type="compositionally biased region" description="Polar residues" evidence="10">
    <location>
        <begin position="217"/>
        <end position="226"/>
    </location>
</feature>
<keyword evidence="4" id="KW-0479">Metal-binding</keyword>
<feature type="compositionally biased region" description="Basic and acidic residues" evidence="10">
    <location>
        <begin position="28"/>
        <end position="41"/>
    </location>
</feature>
<dbReference type="PROSITE" id="PS00518">
    <property type="entry name" value="ZF_RING_1"/>
    <property type="match status" value="1"/>
</dbReference>
<feature type="region of interest" description="Disordered" evidence="10">
    <location>
        <begin position="195"/>
        <end position="226"/>
    </location>
</feature>
<accession>A0A2T2P932</accession>
<dbReference type="InterPro" id="IPR031127">
    <property type="entry name" value="E3_UB_ligase_RBR"/>
</dbReference>
<evidence type="ECO:0000313" key="14">
    <source>
        <dbReference type="Proteomes" id="UP000240883"/>
    </source>
</evidence>
<feature type="region of interest" description="Disordered" evidence="10">
    <location>
        <begin position="28"/>
        <end position="74"/>
    </location>
</feature>
<evidence type="ECO:0000256" key="10">
    <source>
        <dbReference type="SAM" id="MobiDB-lite"/>
    </source>
</evidence>
<dbReference type="STRING" id="1448308.A0A2T2P932"/>
<evidence type="ECO:0000259" key="11">
    <source>
        <dbReference type="PROSITE" id="PS50089"/>
    </source>
</evidence>
<dbReference type="InterPro" id="IPR018957">
    <property type="entry name" value="Znf_C3HC4_RING-type"/>
</dbReference>
<dbReference type="GO" id="GO:0016567">
    <property type="term" value="P:protein ubiquitination"/>
    <property type="evidence" value="ECO:0007669"/>
    <property type="project" value="InterPro"/>
</dbReference>
<sequence>MAEIRTVVPVHSKPGLRKRVARAIAKLSKHDRQTRQEKQCAIDDEPSAGSSVTFVTPKSEAHGKCPDTKPTPTSTVAAHIQNGSQEGGRATKSGIAAGAREEKYTHSDLYRFREDFNFQIPLIQINSFDQDMTDCAIDEDLELDPLMSGACDEALTPPPTNEVCANDDAAIEIPHSHQGRKNEDGGVQLTQETELQITPKDEPSPIEKPAAPLEAQSPRTRASSQRPGKYHCNICLDDYNTKYIFPLQCGHWYCIGCVKTLFRKATADESLFPPTCCGQISVQSVQYYLSAEELKAFSNAEIEYSTHDRTYCSNTKCGKFILPVDIDNERAKCRTCSTETCMTCKEGSHDSSICPKDTAVAATMFLAHEQGWKRCQSCRALVELDDGCNHMSCRCGASFCYVCNVPHKECPFGEWDKKRPIVETQSIVRYVEPLPQATEEIQPHEENSPKSELPETQPCEEKSPTTLREKSQCAHQKIKLRFSYTRRSSFSCRICDKRHRRCIFSCNQCRTLICESCRRSEL</sequence>
<evidence type="ECO:0000313" key="13">
    <source>
        <dbReference type="EMBL" id="PSN74086.1"/>
    </source>
</evidence>
<dbReference type="InterPro" id="IPR013083">
    <property type="entry name" value="Znf_RING/FYVE/PHD"/>
</dbReference>
<dbReference type="PANTHER" id="PTHR11685">
    <property type="entry name" value="RBR FAMILY RING FINGER AND IBR DOMAIN-CONTAINING"/>
    <property type="match status" value="1"/>
</dbReference>
<evidence type="ECO:0000256" key="9">
    <source>
        <dbReference type="PROSITE-ProRule" id="PRU00175"/>
    </source>
</evidence>
<evidence type="ECO:0000256" key="4">
    <source>
        <dbReference type="ARBA" id="ARBA00022723"/>
    </source>
</evidence>
<evidence type="ECO:0000256" key="3">
    <source>
        <dbReference type="ARBA" id="ARBA00022679"/>
    </source>
</evidence>
<evidence type="ECO:0000256" key="2">
    <source>
        <dbReference type="ARBA" id="ARBA00012251"/>
    </source>
</evidence>
<evidence type="ECO:0000256" key="7">
    <source>
        <dbReference type="ARBA" id="ARBA00022786"/>
    </source>
</evidence>
<reference evidence="13 14" key="1">
    <citation type="journal article" date="2018" name="Front. Microbiol.">
        <title>Genome-Wide Analysis of Corynespora cassiicola Leaf Fall Disease Putative Effectors.</title>
        <authorList>
            <person name="Lopez D."/>
            <person name="Ribeiro S."/>
            <person name="Label P."/>
            <person name="Fumanal B."/>
            <person name="Venisse J.S."/>
            <person name="Kohler A."/>
            <person name="de Oliveira R.R."/>
            <person name="Labutti K."/>
            <person name="Lipzen A."/>
            <person name="Lail K."/>
            <person name="Bauer D."/>
            <person name="Ohm R.A."/>
            <person name="Barry K.W."/>
            <person name="Spatafora J."/>
            <person name="Grigoriev I.V."/>
            <person name="Martin F.M."/>
            <person name="Pujade-Renaud V."/>
        </authorList>
    </citation>
    <scope>NUCLEOTIDE SEQUENCE [LARGE SCALE GENOMIC DNA]</scope>
    <source>
        <strain evidence="13 14">Philippines</strain>
    </source>
</reference>
<dbReference type="InterPro" id="IPR017907">
    <property type="entry name" value="Znf_RING_CS"/>
</dbReference>
<dbReference type="EC" id="2.3.2.31" evidence="2"/>